<evidence type="ECO:0000256" key="13">
    <source>
        <dbReference type="ARBA" id="ARBA00024184"/>
    </source>
</evidence>
<reference evidence="18" key="2">
    <citation type="submission" date="2019-10" db="EMBL/GenBank/DDBJ databases">
        <title>A de novo genome assembly of a pear dwarfing rootstock.</title>
        <authorList>
            <person name="Wang F."/>
            <person name="Wang J."/>
            <person name="Li S."/>
            <person name="Zhang Y."/>
            <person name="Fang M."/>
            <person name="Ma L."/>
            <person name="Zhao Y."/>
            <person name="Jiang S."/>
        </authorList>
    </citation>
    <scope>NUCLEOTIDE SEQUENCE [LARGE SCALE GENOMIC DNA]</scope>
</reference>
<keyword evidence="12" id="KW-1015">Disulfide bond</keyword>
<feature type="signal peptide" evidence="15">
    <location>
        <begin position="1"/>
        <end position="28"/>
    </location>
</feature>
<evidence type="ECO:0000256" key="15">
    <source>
        <dbReference type="SAM" id="SignalP"/>
    </source>
</evidence>
<keyword evidence="10" id="KW-0044">Antibiotic</keyword>
<evidence type="ECO:0000256" key="7">
    <source>
        <dbReference type="ARBA" id="ARBA00022737"/>
    </source>
</evidence>
<keyword evidence="3" id="KW-0295">Fungicide</keyword>
<reference evidence="17 18" key="3">
    <citation type="submission" date="2019-11" db="EMBL/GenBank/DDBJ databases">
        <title>A de novo genome assembly of a pear dwarfing rootstock.</title>
        <authorList>
            <person name="Wang F."/>
            <person name="Wang J."/>
            <person name="Li S."/>
            <person name="Zhang Y."/>
            <person name="Fang M."/>
            <person name="Ma L."/>
            <person name="Zhao Y."/>
            <person name="Jiang S."/>
        </authorList>
    </citation>
    <scope>NUCLEOTIDE SEQUENCE [LARGE SCALE GENOMIC DNA]</scope>
    <source>
        <strain evidence="17">S2</strain>
        <tissue evidence="17">Leaf</tissue>
    </source>
</reference>
<dbReference type="GO" id="GO:0042742">
    <property type="term" value="P:defense response to bacterium"/>
    <property type="evidence" value="ECO:0007669"/>
    <property type="project" value="UniProtKB-KW"/>
</dbReference>
<keyword evidence="6" id="KW-0430">Lectin</keyword>
<evidence type="ECO:0000256" key="9">
    <source>
        <dbReference type="ARBA" id="ARBA00022949"/>
    </source>
</evidence>
<keyword evidence="2" id="KW-0929">Antimicrobial</keyword>
<keyword evidence="8" id="KW-0611">Plant defense</keyword>
<comment type="similarity">
    <text evidence="14">Belongs to the cysteine-rich repeat secretory protein family. Plasmodesmata-located proteins (PDLD) subfamily.</text>
</comment>
<dbReference type="Proteomes" id="UP000327157">
    <property type="component" value="Chromosome 11"/>
</dbReference>
<dbReference type="FunFam" id="3.30.430.20:FF:000023">
    <property type="entry name" value="Antifungal protein ginkbilobin-2"/>
    <property type="match status" value="1"/>
</dbReference>
<keyword evidence="5 15" id="KW-0732">Signal</keyword>
<keyword evidence="18" id="KW-1185">Reference proteome</keyword>
<evidence type="ECO:0000256" key="4">
    <source>
        <dbReference type="ARBA" id="ARBA00022581"/>
    </source>
</evidence>
<feature type="domain" description="Gnk2-homologous" evidence="16">
    <location>
        <begin position="32"/>
        <end position="136"/>
    </location>
</feature>
<evidence type="ECO:0000313" key="17">
    <source>
        <dbReference type="EMBL" id="KAB2605290.1"/>
    </source>
</evidence>
<reference evidence="17 18" key="1">
    <citation type="submission" date="2019-09" db="EMBL/GenBank/DDBJ databases">
        <authorList>
            <person name="Ou C."/>
        </authorList>
    </citation>
    <scope>NUCLEOTIDE SEQUENCE [LARGE SCALE GENOMIC DNA]</scope>
    <source>
        <strain evidence="17">S2</strain>
        <tissue evidence="17">Leaf</tissue>
    </source>
</reference>
<evidence type="ECO:0000256" key="14">
    <source>
        <dbReference type="ARBA" id="ARBA00038393"/>
    </source>
</evidence>
<dbReference type="GO" id="GO:0050832">
    <property type="term" value="P:defense response to fungus"/>
    <property type="evidence" value="ECO:0007669"/>
    <property type="project" value="UniProtKB-KW"/>
</dbReference>
<comment type="subcellular location">
    <subcellularLocation>
        <location evidence="13">Cell junction</location>
        <location evidence="13">Plasmodesma</location>
    </subcellularLocation>
    <subcellularLocation>
        <location evidence="1">Cell membrane</location>
        <topology evidence="1">Single-pass type I membrane protein</topology>
    </subcellularLocation>
</comment>
<keyword evidence="7" id="KW-0677">Repeat</keyword>
<dbReference type="GO" id="GO:0009506">
    <property type="term" value="C:plasmodesma"/>
    <property type="evidence" value="ECO:0007669"/>
    <property type="project" value="UniProtKB-SubCell"/>
</dbReference>
<dbReference type="GO" id="GO:0005537">
    <property type="term" value="F:D-mannose binding"/>
    <property type="evidence" value="ECO:0007669"/>
    <property type="project" value="UniProtKB-KW"/>
</dbReference>
<evidence type="ECO:0000259" key="16">
    <source>
        <dbReference type="PROSITE" id="PS51473"/>
    </source>
</evidence>
<feature type="chain" id="PRO_5024299925" evidence="15">
    <location>
        <begin position="29"/>
        <end position="138"/>
    </location>
</feature>
<evidence type="ECO:0000256" key="2">
    <source>
        <dbReference type="ARBA" id="ARBA00022529"/>
    </source>
</evidence>
<keyword evidence="4" id="KW-0945">Host-virus interaction</keyword>
<evidence type="ECO:0000256" key="8">
    <source>
        <dbReference type="ARBA" id="ARBA00022821"/>
    </source>
</evidence>
<evidence type="ECO:0000256" key="10">
    <source>
        <dbReference type="ARBA" id="ARBA00023022"/>
    </source>
</evidence>
<dbReference type="InterPro" id="IPR038408">
    <property type="entry name" value="GNK2_sf"/>
</dbReference>
<comment type="caution">
    <text evidence="17">The sequence shown here is derived from an EMBL/GenBank/DDBJ whole genome shotgun (WGS) entry which is preliminary data.</text>
</comment>
<proteinExistence type="inferred from homology"/>
<dbReference type="Gene3D" id="3.30.430.20">
    <property type="entry name" value="Gnk2 domain, C-X8-C-X2-C motif"/>
    <property type="match status" value="1"/>
</dbReference>
<keyword evidence="11" id="KW-0465">Mannose-binding</keyword>
<evidence type="ECO:0000256" key="12">
    <source>
        <dbReference type="ARBA" id="ARBA00023157"/>
    </source>
</evidence>
<dbReference type="PANTHER" id="PTHR32080">
    <property type="entry name" value="ANTIFUNGAL PROTEIN GINKBILOBIN-2-LIKE"/>
    <property type="match status" value="1"/>
</dbReference>
<protein>
    <submittedName>
        <fullName evidence="17">Antifungal protein ginkbilobin-2-like</fullName>
    </submittedName>
</protein>
<evidence type="ECO:0000256" key="3">
    <source>
        <dbReference type="ARBA" id="ARBA00022577"/>
    </source>
</evidence>
<evidence type="ECO:0000256" key="11">
    <source>
        <dbReference type="ARBA" id="ARBA00023035"/>
    </source>
</evidence>
<evidence type="ECO:0000256" key="6">
    <source>
        <dbReference type="ARBA" id="ARBA00022734"/>
    </source>
</evidence>
<dbReference type="CDD" id="cd23509">
    <property type="entry name" value="Gnk2-like"/>
    <property type="match status" value="1"/>
</dbReference>
<evidence type="ECO:0000313" key="18">
    <source>
        <dbReference type="Proteomes" id="UP000327157"/>
    </source>
</evidence>
<sequence>MGIHLMKIAVTLTLIGFAGFFFCSVVRCTPDTNVTNVLCNGGLYTAGDPFAVSLAYVLQELETAAPAHKNYDYYNISPYPNAFAYGHASCNKNITAPDCTTCLGAAKTDMSVTCQNAIGGRAVLVDCAVRYEQYPFTD</sequence>
<dbReference type="PROSITE" id="PS51473">
    <property type="entry name" value="GNK2"/>
    <property type="match status" value="1"/>
</dbReference>
<dbReference type="GO" id="GO:0031640">
    <property type="term" value="P:killing of cells of another organism"/>
    <property type="evidence" value="ECO:0007669"/>
    <property type="project" value="UniProtKB-KW"/>
</dbReference>
<dbReference type="EMBL" id="SMOL01000559">
    <property type="protein sequence ID" value="KAB2605290.1"/>
    <property type="molecule type" value="Genomic_DNA"/>
</dbReference>
<dbReference type="GO" id="GO:0005886">
    <property type="term" value="C:plasma membrane"/>
    <property type="evidence" value="ECO:0007669"/>
    <property type="project" value="UniProtKB-SubCell"/>
</dbReference>
<dbReference type="InterPro" id="IPR051378">
    <property type="entry name" value="Cell2Cell_Antifungal"/>
</dbReference>
<dbReference type="OrthoDB" id="1888914at2759"/>
<dbReference type="InterPro" id="IPR002902">
    <property type="entry name" value="GNK2"/>
</dbReference>
<organism evidence="17 18">
    <name type="scientific">Pyrus ussuriensis x Pyrus communis</name>
    <dbReference type="NCBI Taxonomy" id="2448454"/>
    <lineage>
        <taxon>Eukaryota</taxon>
        <taxon>Viridiplantae</taxon>
        <taxon>Streptophyta</taxon>
        <taxon>Embryophyta</taxon>
        <taxon>Tracheophyta</taxon>
        <taxon>Spermatophyta</taxon>
        <taxon>Magnoliopsida</taxon>
        <taxon>eudicotyledons</taxon>
        <taxon>Gunneridae</taxon>
        <taxon>Pentapetalae</taxon>
        <taxon>rosids</taxon>
        <taxon>fabids</taxon>
        <taxon>Rosales</taxon>
        <taxon>Rosaceae</taxon>
        <taxon>Amygdaloideae</taxon>
        <taxon>Maleae</taxon>
        <taxon>Pyrus</taxon>
    </lineage>
</organism>
<evidence type="ECO:0000256" key="1">
    <source>
        <dbReference type="ARBA" id="ARBA00004251"/>
    </source>
</evidence>
<dbReference type="PANTHER" id="PTHR32080:SF54">
    <property type="entry name" value="GNK2-HOMOLOGOUS DOMAIN-CONTAINING PROTEIN"/>
    <property type="match status" value="1"/>
</dbReference>
<name>A0A5N5FV84_9ROSA</name>
<keyword evidence="9" id="KW-0965">Cell junction</keyword>
<dbReference type="Pfam" id="PF01657">
    <property type="entry name" value="Stress-antifung"/>
    <property type="match status" value="1"/>
</dbReference>
<accession>A0A5N5FV84</accession>
<evidence type="ECO:0000256" key="5">
    <source>
        <dbReference type="ARBA" id="ARBA00022729"/>
    </source>
</evidence>
<gene>
    <name evidence="17" type="ORF">D8674_005007</name>
</gene>
<dbReference type="AlphaFoldDB" id="A0A5N5FV84"/>